<dbReference type="PANTHER" id="PTHR33371:SF19">
    <property type="entry name" value="MCE-FAMILY PROTEIN MCE4A"/>
    <property type="match status" value="1"/>
</dbReference>
<protein>
    <submittedName>
        <fullName evidence="4">Virulence factor</fullName>
    </submittedName>
</protein>
<reference evidence="4 5" key="1">
    <citation type="journal article" date="2019" name="Emerg. Microbes Infect.">
        <title>Comprehensive subspecies identification of 175 nontuberculous mycobacteria species based on 7547 genomic profiles.</title>
        <authorList>
            <person name="Matsumoto Y."/>
            <person name="Kinjo T."/>
            <person name="Motooka D."/>
            <person name="Nabeya D."/>
            <person name="Jung N."/>
            <person name="Uechi K."/>
            <person name="Horii T."/>
            <person name="Iida T."/>
            <person name="Fujita J."/>
            <person name="Nakamura S."/>
        </authorList>
    </citation>
    <scope>NUCLEOTIDE SEQUENCE [LARGE SCALE GENOMIC DNA]</scope>
    <source>
        <strain evidence="4 5">JCM 6396</strain>
    </source>
</reference>
<organism evidence="4 5">
    <name type="scientific">Mycolicibacterium duvalii</name>
    <dbReference type="NCBI Taxonomy" id="39688"/>
    <lineage>
        <taxon>Bacteria</taxon>
        <taxon>Bacillati</taxon>
        <taxon>Actinomycetota</taxon>
        <taxon>Actinomycetes</taxon>
        <taxon>Mycobacteriales</taxon>
        <taxon>Mycobacteriaceae</taxon>
        <taxon>Mycolicibacterium</taxon>
    </lineage>
</organism>
<dbReference type="GO" id="GO:0005576">
    <property type="term" value="C:extracellular region"/>
    <property type="evidence" value="ECO:0007669"/>
    <property type="project" value="TreeGrafter"/>
</dbReference>
<evidence type="ECO:0000259" key="3">
    <source>
        <dbReference type="Pfam" id="PF11887"/>
    </source>
</evidence>
<dbReference type="EMBL" id="AP022563">
    <property type="protein sequence ID" value="BBX19396.1"/>
    <property type="molecule type" value="Genomic_DNA"/>
</dbReference>
<name>A0A7I7K5L2_9MYCO</name>
<gene>
    <name evidence="4" type="ORF">MDUV_42560</name>
</gene>
<dbReference type="Pfam" id="PF11887">
    <property type="entry name" value="Mce4_CUP1"/>
    <property type="match status" value="1"/>
</dbReference>
<evidence type="ECO:0000313" key="4">
    <source>
        <dbReference type="EMBL" id="BBX19396.1"/>
    </source>
</evidence>
<feature type="region of interest" description="Disordered" evidence="1">
    <location>
        <begin position="412"/>
        <end position="470"/>
    </location>
</feature>
<dbReference type="InterPro" id="IPR024516">
    <property type="entry name" value="Mce_C"/>
</dbReference>
<dbReference type="Proteomes" id="UP000467006">
    <property type="component" value="Chromosome"/>
</dbReference>
<sequence>MHPGWWTLMFAVAVVATIVTTAILFSGALRASVPVTLTADRAGLVMGRGAKVTFRGVQIGRVGHITGDRDQVLLTLEIEPDQLRYIPANVGARIRSGTLFSAKFVELVYPSDPSAQRLTENAVISSSNVSTEINTLFRDISAILDRVDPVKLQAVLAALAEGLGGHGAMIGQTISDTDEVLTALNARTDTLAADRRALRTISDTYSVAAQDILTALDAAATTGATVTDHARELDALLTGVVGLTSGGIELLDVSQPDITTAVNVFASTARLLLKYQPTFTCTLVGAKTALDTGYLDATGAANGTSLILDSALLFGPDAYRYPQNLPVIGARGGPGGRPGCGSLPDVAADWPVRQLITNTGWGTGLDIRPNPGIGFPGYANYFPVTRAVPEPPSIRYPGGPAPGPIPYPGAPPYGATLYAPDGTPLWPGLPPAPPPGAPREPGPPPPGSEPFAVPAPAHLQPTPIPSPPTR</sequence>
<dbReference type="KEGG" id="mdu:MDUV_42560"/>
<feature type="domain" description="Mce/MlaD" evidence="2">
    <location>
        <begin position="33"/>
        <end position="108"/>
    </location>
</feature>
<dbReference type="Pfam" id="PF02470">
    <property type="entry name" value="MlaD"/>
    <property type="match status" value="1"/>
</dbReference>
<dbReference type="AlphaFoldDB" id="A0A7I7K5L2"/>
<feature type="compositionally biased region" description="Pro residues" evidence="1">
    <location>
        <begin position="427"/>
        <end position="448"/>
    </location>
</feature>
<dbReference type="InterPro" id="IPR052336">
    <property type="entry name" value="MlaD_Phospholipid_Transporter"/>
</dbReference>
<dbReference type="GO" id="GO:0051701">
    <property type="term" value="P:biological process involved in interaction with host"/>
    <property type="evidence" value="ECO:0007669"/>
    <property type="project" value="TreeGrafter"/>
</dbReference>
<evidence type="ECO:0000256" key="1">
    <source>
        <dbReference type="SAM" id="MobiDB-lite"/>
    </source>
</evidence>
<feature type="domain" description="Mammalian cell entry C-terminal" evidence="3">
    <location>
        <begin position="114"/>
        <end position="334"/>
    </location>
</feature>
<dbReference type="PANTHER" id="PTHR33371">
    <property type="entry name" value="INTERMEMBRANE PHOSPHOLIPID TRANSPORT SYSTEM BINDING PROTEIN MLAD-RELATED"/>
    <property type="match status" value="1"/>
</dbReference>
<feature type="compositionally biased region" description="Low complexity" evidence="1">
    <location>
        <begin position="412"/>
        <end position="426"/>
    </location>
</feature>
<dbReference type="NCBIfam" id="TIGR00996">
    <property type="entry name" value="Mtu_fam_mce"/>
    <property type="match status" value="1"/>
</dbReference>
<evidence type="ECO:0000313" key="5">
    <source>
        <dbReference type="Proteomes" id="UP000467006"/>
    </source>
</evidence>
<dbReference type="InterPro" id="IPR005693">
    <property type="entry name" value="Mce"/>
</dbReference>
<evidence type="ECO:0000259" key="2">
    <source>
        <dbReference type="Pfam" id="PF02470"/>
    </source>
</evidence>
<keyword evidence="5" id="KW-1185">Reference proteome</keyword>
<accession>A0A7I7K5L2</accession>
<proteinExistence type="predicted"/>
<dbReference type="InterPro" id="IPR003399">
    <property type="entry name" value="Mce/MlaD"/>
</dbReference>